<dbReference type="PANTHER" id="PTHR30255:SF2">
    <property type="entry name" value="SINGLE-STRANDED-DNA-SPECIFIC EXONUCLEASE RECJ"/>
    <property type="match status" value="1"/>
</dbReference>
<dbReference type="Gene3D" id="3.90.1640.30">
    <property type="match status" value="1"/>
</dbReference>
<proteinExistence type="inferred from homology"/>
<dbReference type="InterPro" id="IPR003156">
    <property type="entry name" value="DHHA1_dom"/>
</dbReference>
<dbReference type="InterPro" id="IPR041122">
    <property type="entry name" value="RecJ_OB"/>
</dbReference>
<dbReference type="InterPro" id="IPR038763">
    <property type="entry name" value="DHH_sf"/>
</dbReference>
<dbReference type="SUPFAM" id="SSF64182">
    <property type="entry name" value="DHH phosphoesterases"/>
    <property type="match status" value="1"/>
</dbReference>
<sequence length="566" mass="59472">MVDAGEWPADYPPLLRRLHAARGASNPAQAMPRLADLPTPDAMPGIDAGVALLEQAIAAQRRIVVVADFDCDGATACAVGVRGLRMLGATEVAYAVPNRTVHGYGLTPGLVEELAALQPDLLVTVDHGIACHAGIAAAKARGWQVLVTDHHLPGETLPEADAIVNPNLPDHAFGSRALAGVGVMFYLLLALRRQLRDAGAFAGGEPDLTRLLDLVAVGTVADLVPLDACNRALVGAGLRRLRAGQGSAGLRALINVAGRREATLTTGDIGFAVGPRINAAGRLEDMALGIECLLEDDPVRARELAGTLDAINRERRGLQQQTTDEAEAALARLLPALDSAPPVLVLHDEAWHAGVIGLVASKLAQGAHRPAFVFAPAQPGSDELRGSARSIPGLHVRDLLAAVDAAHPGLIQRFGGHAMAAGLTLERRHLPAFEAALRAAAEAVLDPALLQAELLSDGELDAHEFAIDTAIALRDGGHWGQAYPEPLFDGEFAVLGWRIVGERHLKLELGIGSKRLNAIHFGGWDGDAPPARVRIAYRLAPDDYRGGDAIQLLVVHREAATASIPA</sequence>
<evidence type="ECO:0000256" key="2">
    <source>
        <dbReference type="ARBA" id="ARBA00019841"/>
    </source>
</evidence>
<keyword evidence="10" id="KW-1185">Reference proteome</keyword>
<keyword evidence="4" id="KW-0378">Hydrolase</keyword>
<reference evidence="9 10" key="1">
    <citation type="submission" date="2019-06" db="EMBL/GenBank/DDBJ databases">
        <title>Thermomonas aquatica sp. nov., isolated from an industrial wastewater treatment plant.</title>
        <authorList>
            <person name="Jeon J.H."/>
            <person name="Park D.-S."/>
        </authorList>
    </citation>
    <scope>NUCLEOTIDE SEQUENCE [LARGE SCALE GENOMIC DNA]</scope>
    <source>
        <strain evidence="9 10">SY21</strain>
    </source>
</reference>
<dbReference type="GO" id="GO:0006310">
    <property type="term" value="P:DNA recombination"/>
    <property type="evidence" value="ECO:0007669"/>
    <property type="project" value="InterPro"/>
</dbReference>
<evidence type="ECO:0000259" key="6">
    <source>
        <dbReference type="Pfam" id="PF01368"/>
    </source>
</evidence>
<feature type="domain" description="RecJ OB" evidence="8">
    <location>
        <begin position="457"/>
        <end position="555"/>
    </location>
</feature>
<evidence type="ECO:0000259" key="8">
    <source>
        <dbReference type="Pfam" id="PF17768"/>
    </source>
</evidence>
<comment type="similarity">
    <text evidence="1">Belongs to the RecJ family.</text>
</comment>
<dbReference type="OrthoDB" id="9809852at2"/>
<dbReference type="NCBIfam" id="TIGR00644">
    <property type="entry name" value="recJ"/>
    <property type="match status" value="1"/>
</dbReference>
<dbReference type="GO" id="GO:0008409">
    <property type="term" value="F:5'-3' exonuclease activity"/>
    <property type="evidence" value="ECO:0007669"/>
    <property type="project" value="InterPro"/>
</dbReference>
<evidence type="ECO:0000259" key="7">
    <source>
        <dbReference type="Pfam" id="PF02272"/>
    </source>
</evidence>
<dbReference type="AlphaFoldDB" id="A0A5B7ZQI8"/>
<dbReference type="InterPro" id="IPR001667">
    <property type="entry name" value="DDH_dom"/>
</dbReference>
<feature type="domain" description="DHHA1" evidence="7">
    <location>
        <begin position="342"/>
        <end position="440"/>
    </location>
</feature>
<dbReference type="PANTHER" id="PTHR30255">
    <property type="entry name" value="SINGLE-STRANDED-DNA-SPECIFIC EXONUCLEASE RECJ"/>
    <property type="match status" value="1"/>
</dbReference>
<dbReference type="Pfam" id="PF02272">
    <property type="entry name" value="DHHA1"/>
    <property type="match status" value="1"/>
</dbReference>
<dbReference type="InterPro" id="IPR004610">
    <property type="entry name" value="RecJ"/>
</dbReference>
<dbReference type="EMBL" id="CP040871">
    <property type="protein sequence ID" value="QDA55992.1"/>
    <property type="molecule type" value="Genomic_DNA"/>
</dbReference>
<dbReference type="KEGG" id="thes:FHQ07_00980"/>
<organism evidence="9 10">
    <name type="scientific">Thermomonas aquatica</name>
    <dbReference type="NCBI Taxonomy" id="2202149"/>
    <lineage>
        <taxon>Bacteria</taxon>
        <taxon>Pseudomonadati</taxon>
        <taxon>Pseudomonadota</taxon>
        <taxon>Gammaproteobacteria</taxon>
        <taxon>Lysobacterales</taxon>
        <taxon>Lysobacteraceae</taxon>
        <taxon>Thermomonas</taxon>
    </lineage>
</organism>
<keyword evidence="3" id="KW-0540">Nuclease</keyword>
<evidence type="ECO:0000256" key="3">
    <source>
        <dbReference type="ARBA" id="ARBA00022722"/>
    </source>
</evidence>
<name>A0A5B7ZQI8_9GAMM</name>
<evidence type="ECO:0000256" key="5">
    <source>
        <dbReference type="ARBA" id="ARBA00022839"/>
    </source>
</evidence>
<dbReference type="Pfam" id="PF01368">
    <property type="entry name" value="DHH"/>
    <property type="match status" value="1"/>
</dbReference>
<dbReference type="Gene3D" id="3.10.310.30">
    <property type="match status" value="1"/>
</dbReference>
<dbReference type="GO" id="GO:0003676">
    <property type="term" value="F:nucleic acid binding"/>
    <property type="evidence" value="ECO:0007669"/>
    <property type="project" value="InterPro"/>
</dbReference>
<gene>
    <name evidence="9" type="primary">recJ</name>
    <name evidence="9" type="ORF">FHQ07_00980</name>
</gene>
<keyword evidence="5 9" id="KW-0269">Exonuclease</keyword>
<feature type="domain" description="DDH" evidence="6">
    <location>
        <begin position="62"/>
        <end position="219"/>
    </location>
</feature>
<dbReference type="InterPro" id="IPR051673">
    <property type="entry name" value="SSDNA_exonuclease_RecJ"/>
</dbReference>
<dbReference type="RefSeq" id="WP_139714880.1">
    <property type="nucleotide sequence ID" value="NZ_CP040871.1"/>
</dbReference>
<evidence type="ECO:0000313" key="9">
    <source>
        <dbReference type="EMBL" id="QDA55992.1"/>
    </source>
</evidence>
<accession>A0A5B7ZQI8</accession>
<dbReference type="Pfam" id="PF17768">
    <property type="entry name" value="RecJ_OB"/>
    <property type="match status" value="1"/>
</dbReference>
<dbReference type="FunFam" id="3.90.1640.30:FF:000001">
    <property type="entry name" value="Single-stranded-DNA-specific exonuclease RecJ"/>
    <property type="match status" value="1"/>
</dbReference>
<protein>
    <recommendedName>
        <fullName evidence="2">Single-stranded-DNA-specific exonuclease RecJ</fullName>
    </recommendedName>
</protein>
<dbReference type="GO" id="GO:0006281">
    <property type="term" value="P:DNA repair"/>
    <property type="evidence" value="ECO:0007669"/>
    <property type="project" value="InterPro"/>
</dbReference>
<evidence type="ECO:0000313" key="10">
    <source>
        <dbReference type="Proteomes" id="UP000308149"/>
    </source>
</evidence>
<dbReference type="Proteomes" id="UP000308149">
    <property type="component" value="Chromosome"/>
</dbReference>
<evidence type="ECO:0000256" key="1">
    <source>
        <dbReference type="ARBA" id="ARBA00005915"/>
    </source>
</evidence>
<evidence type="ECO:0000256" key="4">
    <source>
        <dbReference type="ARBA" id="ARBA00022801"/>
    </source>
</evidence>